<protein>
    <submittedName>
        <fullName evidence="1">Uridylate kinase</fullName>
    </submittedName>
</protein>
<organism evidence="1">
    <name type="scientific">Salmonella enterica</name>
    <name type="common">Salmonella choleraesuis</name>
    <dbReference type="NCBI Taxonomy" id="28901"/>
    <lineage>
        <taxon>Bacteria</taxon>
        <taxon>Pseudomonadati</taxon>
        <taxon>Pseudomonadota</taxon>
        <taxon>Gammaproteobacteria</taxon>
        <taxon>Enterobacterales</taxon>
        <taxon>Enterobacteriaceae</taxon>
        <taxon>Salmonella</taxon>
    </lineage>
</organism>
<name>A0A744HFS5_SALER</name>
<dbReference type="EMBL" id="DAAUQJ010000006">
    <property type="protein sequence ID" value="HAF2412737.1"/>
    <property type="molecule type" value="Genomic_DNA"/>
</dbReference>
<gene>
    <name evidence="1" type="ORF">G8N70_003066</name>
</gene>
<reference evidence="1" key="2">
    <citation type="submission" date="2020-02" db="EMBL/GenBank/DDBJ databases">
        <authorList>
            <consortium name="NCBI Pathogen Detection Project"/>
        </authorList>
    </citation>
    <scope>NUCLEOTIDE SEQUENCE</scope>
    <source>
        <strain evidence="1">MA.CCC_P4</strain>
    </source>
</reference>
<reference evidence="1" key="1">
    <citation type="journal article" date="2018" name="Genome Biol.">
        <title>SKESA: strategic k-mer extension for scrupulous assemblies.</title>
        <authorList>
            <person name="Souvorov A."/>
            <person name="Agarwala R."/>
            <person name="Lipman D.J."/>
        </authorList>
    </citation>
    <scope>NUCLEOTIDE SEQUENCE</scope>
    <source>
        <strain evidence="1">MA.CCC_P4</strain>
    </source>
</reference>
<dbReference type="GO" id="GO:0016301">
    <property type="term" value="F:kinase activity"/>
    <property type="evidence" value="ECO:0007669"/>
    <property type="project" value="UniProtKB-KW"/>
</dbReference>
<accession>A0A744HFS5</accession>
<keyword evidence="1" id="KW-0418">Kinase</keyword>
<keyword evidence="1" id="KW-0808">Transferase</keyword>
<evidence type="ECO:0000313" key="1">
    <source>
        <dbReference type="EMBL" id="HAF2412737.1"/>
    </source>
</evidence>
<dbReference type="AlphaFoldDB" id="A0A744HFS5"/>
<comment type="caution">
    <text evidence="1">The sequence shown here is derived from an EMBL/GenBank/DDBJ whole genome shotgun (WGS) entry which is preliminary data.</text>
</comment>
<proteinExistence type="predicted"/>
<sequence length="92" mass="10502">MFSGLISHAPDFDHQIGSCINAINQDDAIGQILVFERMRGRLHMRHIASADLQGTDIDNYEMVVFDCGNASGGAWKHVFFPQQREHYFVYEN</sequence>